<dbReference type="EMBL" id="SGXM01000007">
    <property type="protein sequence ID" value="RZT32382.1"/>
    <property type="molecule type" value="Genomic_DNA"/>
</dbReference>
<feature type="domain" description="DUF4401" evidence="2">
    <location>
        <begin position="31"/>
        <end position="367"/>
    </location>
</feature>
<feature type="transmembrane region" description="Helical" evidence="1">
    <location>
        <begin position="36"/>
        <end position="60"/>
    </location>
</feature>
<feature type="transmembrane region" description="Helical" evidence="1">
    <location>
        <begin position="344"/>
        <end position="365"/>
    </location>
</feature>
<dbReference type="Proteomes" id="UP000291078">
    <property type="component" value="Unassembled WGS sequence"/>
</dbReference>
<feature type="transmembrane region" description="Helical" evidence="1">
    <location>
        <begin position="222"/>
        <end position="243"/>
    </location>
</feature>
<accession>A0A4Q7RKK0</accession>
<keyword evidence="1" id="KW-1133">Transmembrane helix</keyword>
<evidence type="ECO:0000256" key="1">
    <source>
        <dbReference type="SAM" id="Phobius"/>
    </source>
</evidence>
<dbReference type="Pfam" id="PF14351">
    <property type="entry name" value="DUF4401"/>
    <property type="match status" value="1"/>
</dbReference>
<organism evidence="3 4">
    <name type="scientific">Cupriavidus agavae</name>
    <dbReference type="NCBI Taxonomy" id="1001822"/>
    <lineage>
        <taxon>Bacteria</taxon>
        <taxon>Pseudomonadati</taxon>
        <taxon>Pseudomonadota</taxon>
        <taxon>Betaproteobacteria</taxon>
        <taxon>Burkholderiales</taxon>
        <taxon>Burkholderiaceae</taxon>
        <taxon>Cupriavidus</taxon>
    </lineage>
</organism>
<dbReference type="AlphaFoldDB" id="A0A4Q7RKK0"/>
<evidence type="ECO:0000259" key="2">
    <source>
        <dbReference type="Pfam" id="PF14351"/>
    </source>
</evidence>
<evidence type="ECO:0000313" key="3">
    <source>
        <dbReference type="EMBL" id="RZT32382.1"/>
    </source>
</evidence>
<feature type="transmembrane region" description="Helical" evidence="1">
    <location>
        <begin position="283"/>
        <end position="312"/>
    </location>
</feature>
<proteinExistence type="predicted"/>
<keyword evidence="4" id="KW-1185">Reference proteome</keyword>
<dbReference type="OrthoDB" id="8971045at2"/>
<gene>
    <name evidence="3" type="ORF">EV147_4127</name>
</gene>
<feature type="transmembrane region" description="Helical" evidence="1">
    <location>
        <begin position="318"/>
        <end position="337"/>
    </location>
</feature>
<keyword evidence="1" id="KW-0812">Transmembrane</keyword>
<feature type="transmembrane region" description="Helical" evidence="1">
    <location>
        <begin position="249"/>
        <end position="271"/>
    </location>
</feature>
<feature type="transmembrane region" description="Helical" evidence="1">
    <location>
        <begin position="182"/>
        <end position="201"/>
    </location>
</feature>
<feature type="transmembrane region" description="Helical" evidence="1">
    <location>
        <begin position="151"/>
        <end position="170"/>
    </location>
</feature>
<feature type="transmembrane region" description="Helical" evidence="1">
    <location>
        <begin position="66"/>
        <end position="83"/>
    </location>
</feature>
<evidence type="ECO:0000313" key="4">
    <source>
        <dbReference type="Proteomes" id="UP000291078"/>
    </source>
</evidence>
<dbReference type="RefSeq" id="WP_130393058.1">
    <property type="nucleotide sequence ID" value="NZ_SGXM01000007.1"/>
</dbReference>
<name>A0A4Q7RKK0_9BURK</name>
<feature type="transmembrane region" description="Helical" evidence="1">
    <location>
        <begin position="127"/>
        <end position="144"/>
    </location>
</feature>
<sequence length="375" mass="38907">MSDLQIEQTLWQRLASRGAVQGDRPASLRTPWPIRLLMGGAGWLGALFFQVFLIGTVFAATRGNGPAMAVTGAVMIGAAAVVYRTKARESARIALGQFALALSLGGQGMLVVGVAETLGYRELFGTASLWLGVAALEVLLFAVVPDRLHRFLSGLGVWLALALAGCIALGDMVAPRWTAMPPMIGLLGALALAGAVAFVSGEERVAASGRHAPWEPAADASLVFALGGMLVVTGAIHPASIIFGTGRTWYAPGAWLAGALSGGVLVAFALAECKRLACDTRTSATMLVTAIAFSALMVYAPAVTAGVVALMLALRRGALTWMGLAIATMLVGFVWYYSTLQWTLLAKSATLAGAGGLLLGVRAVAMRLPRAEVSR</sequence>
<protein>
    <submittedName>
        <fullName evidence="3">Uncharacterized protein DUF4401</fullName>
    </submittedName>
</protein>
<dbReference type="InterPro" id="IPR025513">
    <property type="entry name" value="DUF4401"/>
</dbReference>
<keyword evidence="1" id="KW-0472">Membrane</keyword>
<feature type="transmembrane region" description="Helical" evidence="1">
    <location>
        <begin position="95"/>
        <end position="115"/>
    </location>
</feature>
<reference evidence="3 4" key="1">
    <citation type="journal article" date="2015" name="Stand. Genomic Sci.">
        <title>Genomic Encyclopedia of Bacterial and Archaeal Type Strains, Phase III: the genomes of soil and plant-associated and newly described type strains.</title>
        <authorList>
            <person name="Whitman W.B."/>
            <person name="Woyke T."/>
            <person name="Klenk H.P."/>
            <person name="Zhou Y."/>
            <person name="Lilburn T.G."/>
            <person name="Beck B.J."/>
            <person name="De Vos P."/>
            <person name="Vandamme P."/>
            <person name="Eisen J.A."/>
            <person name="Garrity G."/>
            <person name="Hugenholtz P."/>
            <person name="Kyrpides N.C."/>
        </authorList>
    </citation>
    <scope>NUCLEOTIDE SEQUENCE [LARGE SCALE GENOMIC DNA]</scope>
    <source>
        <strain evidence="3 4">ASC-9842</strain>
    </source>
</reference>
<comment type="caution">
    <text evidence="3">The sequence shown here is derived from an EMBL/GenBank/DDBJ whole genome shotgun (WGS) entry which is preliminary data.</text>
</comment>